<evidence type="ECO:0000256" key="4">
    <source>
        <dbReference type="ARBA" id="ARBA00023015"/>
    </source>
</evidence>
<evidence type="ECO:0000256" key="2">
    <source>
        <dbReference type="ARBA" id="ARBA00006051"/>
    </source>
</evidence>
<dbReference type="AlphaFoldDB" id="G5BE47"/>
<dbReference type="GO" id="GO:0000785">
    <property type="term" value="C:chromatin"/>
    <property type="evidence" value="ECO:0007669"/>
    <property type="project" value="TreeGrafter"/>
</dbReference>
<comment type="subcellular location">
    <subcellularLocation>
        <location evidence="1">Nucleus</location>
    </subcellularLocation>
</comment>
<evidence type="ECO:0000313" key="9">
    <source>
        <dbReference type="Proteomes" id="UP000006813"/>
    </source>
</evidence>
<evidence type="ECO:0000256" key="5">
    <source>
        <dbReference type="ARBA" id="ARBA00023163"/>
    </source>
</evidence>
<dbReference type="Gene3D" id="2.60.40.1490">
    <property type="entry name" value="Histone chaperone ASF1-like"/>
    <property type="match status" value="1"/>
</dbReference>
<dbReference type="PANTHER" id="PTHR12040:SF8">
    <property type="entry name" value="HISTONE CHAPERONE ASF1A"/>
    <property type="match status" value="1"/>
</dbReference>
<keyword evidence="3" id="KW-0156">Chromatin regulator</keyword>
<name>G5BE47_HETGA</name>
<dbReference type="EMBL" id="JH169791">
    <property type="protein sequence ID" value="EHB07558.1"/>
    <property type="molecule type" value="Genomic_DNA"/>
</dbReference>
<keyword evidence="7" id="KW-0539">Nucleus</keyword>
<keyword evidence="6" id="KW-0143">Chaperone</keyword>
<comment type="similarity">
    <text evidence="2">Belongs to the ASF1 family.</text>
</comment>
<dbReference type="STRING" id="10181.G5BE47"/>
<accession>G5BE47</accession>
<dbReference type="GO" id="GO:0042393">
    <property type="term" value="F:histone binding"/>
    <property type="evidence" value="ECO:0007669"/>
    <property type="project" value="TreeGrafter"/>
</dbReference>
<dbReference type="GO" id="GO:0006335">
    <property type="term" value="P:DNA replication-dependent chromatin assembly"/>
    <property type="evidence" value="ECO:0007669"/>
    <property type="project" value="TreeGrafter"/>
</dbReference>
<dbReference type="SUPFAM" id="SSF101546">
    <property type="entry name" value="ASF1-like"/>
    <property type="match status" value="1"/>
</dbReference>
<gene>
    <name evidence="8" type="ORF">GW7_18639</name>
</gene>
<dbReference type="Pfam" id="PF04729">
    <property type="entry name" value="ASF1_hist_chap"/>
    <property type="match status" value="1"/>
</dbReference>
<reference evidence="8 9" key="1">
    <citation type="journal article" date="2011" name="Nature">
        <title>Genome sequencing reveals insights into physiology and longevity of the naked mole rat.</title>
        <authorList>
            <person name="Kim E.B."/>
            <person name="Fang X."/>
            <person name="Fushan A.A."/>
            <person name="Huang Z."/>
            <person name="Lobanov A.V."/>
            <person name="Han L."/>
            <person name="Marino S.M."/>
            <person name="Sun X."/>
            <person name="Turanov A.A."/>
            <person name="Yang P."/>
            <person name="Yim S.H."/>
            <person name="Zhao X."/>
            <person name="Kasaikina M.V."/>
            <person name="Stoletzki N."/>
            <person name="Peng C."/>
            <person name="Polak P."/>
            <person name="Xiong Z."/>
            <person name="Kiezun A."/>
            <person name="Zhu Y."/>
            <person name="Chen Y."/>
            <person name="Kryukov G.V."/>
            <person name="Zhang Q."/>
            <person name="Peshkin L."/>
            <person name="Yang L."/>
            <person name="Bronson R.T."/>
            <person name="Buffenstein R."/>
            <person name="Wang B."/>
            <person name="Han C."/>
            <person name="Li Q."/>
            <person name="Chen L."/>
            <person name="Zhao W."/>
            <person name="Sunyaev S.R."/>
            <person name="Park T.J."/>
            <person name="Zhang G."/>
            <person name="Wang J."/>
            <person name="Gladyshev V.N."/>
        </authorList>
    </citation>
    <scope>NUCLEOTIDE SEQUENCE [LARGE SCALE GENOMIC DNA]</scope>
</reference>
<evidence type="ECO:0000256" key="1">
    <source>
        <dbReference type="ARBA" id="ARBA00004123"/>
    </source>
</evidence>
<organism evidence="8 9">
    <name type="scientific">Heterocephalus glaber</name>
    <name type="common">Naked mole rat</name>
    <dbReference type="NCBI Taxonomy" id="10181"/>
    <lineage>
        <taxon>Eukaryota</taxon>
        <taxon>Metazoa</taxon>
        <taxon>Chordata</taxon>
        <taxon>Craniata</taxon>
        <taxon>Vertebrata</taxon>
        <taxon>Euteleostomi</taxon>
        <taxon>Mammalia</taxon>
        <taxon>Eutheria</taxon>
        <taxon>Euarchontoglires</taxon>
        <taxon>Glires</taxon>
        <taxon>Rodentia</taxon>
        <taxon>Hystricomorpha</taxon>
        <taxon>Bathyergidae</taxon>
        <taxon>Heterocephalus</taxon>
    </lineage>
</organism>
<evidence type="ECO:0000256" key="6">
    <source>
        <dbReference type="ARBA" id="ARBA00023186"/>
    </source>
</evidence>
<protein>
    <submittedName>
        <fullName evidence="8">Histone chaperone ASF1A</fullName>
    </submittedName>
</protein>
<dbReference type="Proteomes" id="UP000006813">
    <property type="component" value="Unassembled WGS sequence"/>
</dbReference>
<dbReference type="GO" id="GO:0005634">
    <property type="term" value="C:nucleus"/>
    <property type="evidence" value="ECO:0007669"/>
    <property type="project" value="UniProtKB-SubCell"/>
</dbReference>
<evidence type="ECO:0000256" key="3">
    <source>
        <dbReference type="ARBA" id="ARBA00022853"/>
    </source>
</evidence>
<keyword evidence="4" id="KW-0805">Transcription regulation</keyword>
<evidence type="ECO:0000313" key="8">
    <source>
        <dbReference type="EMBL" id="EHB07558.1"/>
    </source>
</evidence>
<dbReference type="InParanoid" id="G5BE47"/>
<dbReference type="InterPro" id="IPR006818">
    <property type="entry name" value="ASF1-like"/>
</dbReference>
<sequence length="54" mass="6221">MAKVQVKNVVVLNNPSPFYNPFQFENTFECVKNLSEDLECKIIYVGSAESEEYD</sequence>
<dbReference type="InterPro" id="IPR036747">
    <property type="entry name" value="ASF1-like_sf"/>
</dbReference>
<proteinExistence type="inferred from homology"/>
<keyword evidence="5" id="KW-0804">Transcription</keyword>
<evidence type="ECO:0000256" key="7">
    <source>
        <dbReference type="ARBA" id="ARBA00023242"/>
    </source>
</evidence>
<dbReference type="PANTHER" id="PTHR12040">
    <property type="entry name" value="ANTI-SILENCING PROTEIN 1"/>
    <property type="match status" value="1"/>
</dbReference>